<proteinExistence type="predicted"/>
<name>A0A6P6YAM0_DERPT</name>
<gene>
    <name evidence="3 4" type="primary">LOC113795634</name>
</gene>
<dbReference type="Proteomes" id="UP000515146">
    <property type="component" value="Unplaced"/>
</dbReference>
<feature type="region of interest" description="Disordered" evidence="1">
    <location>
        <begin position="98"/>
        <end position="158"/>
    </location>
</feature>
<organism evidence="2 4">
    <name type="scientific">Dermatophagoides pteronyssinus</name>
    <name type="common">European house dust mite</name>
    <dbReference type="NCBI Taxonomy" id="6956"/>
    <lineage>
        <taxon>Eukaryota</taxon>
        <taxon>Metazoa</taxon>
        <taxon>Ecdysozoa</taxon>
        <taxon>Arthropoda</taxon>
        <taxon>Chelicerata</taxon>
        <taxon>Arachnida</taxon>
        <taxon>Acari</taxon>
        <taxon>Acariformes</taxon>
        <taxon>Sarcoptiformes</taxon>
        <taxon>Astigmata</taxon>
        <taxon>Psoroptidia</taxon>
        <taxon>Analgoidea</taxon>
        <taxon>Pyroglyphidae</taxon>
        <taxon>Dermatophagoidinae</taxon>
        <taxon>Dermatophagoides</taxon>
    </lineage>
</organism>
<evidence type="ECO:0000313" key="2">
    <source>
        <dbReference type="Proteomes" id="UP000515146"/>
    </source>
</evidence>
<feature type="region of interest" description="Disordered" evidence="1">
    <location>
        <begin position="1"/>
        <end position="31"/>
    </location>
</feature>
<dbReference type="RefSeq" id="XP_027201638.1">
    <property type="nucleotide sequence ID" value="XM_027345837.1"/>
</dbReference>
<protein>
    <submittedName>
        <fullName evidence="3 4">GATA zinc finger domain-containing protein 15-like</fullName>
    </submittedName>
</protein>
<dbReference type="KEGG" id="dpte:113795634"/>
<feature type="compositionally biased region" description="Acidic residues" evidence="1">
    <location>
        <begin position="18"/>
        <end position="31"/>
    </location>
</feature>
<accession>A0A6P6YAM0</accession>
<sequence length="308" mass="35697">MMHNIEMDDNMMTINIDDNNDNDCDDDDDDDDEQIKIIQQQQQQEENEQNGNNNLKNKCFTIWPSLFRRSTYFGRYKRSHSSKRSFEQQQQHRFGRNYSQSLGSSLNDDNLSPPPPSSSLLLSPSSLSSTSTTSRPLSSSNVPFPITDKYLTPNSPISPRVKNFNLDMKILVLSRNDNPYLMKQLERSNSLTSNNSSITTAVDEQEYFAIDQQTTTSHSALHTPMFNRRNYYRINNNGYGRSSSTSTTRQQQQQQHRSTLSFTFDFDNQKNLNDNEKNLHEQLIRSPPPNFPEKLSHFLFTENLIKNL</sequence>
<evidence type="ECO:0000313" key="3">
    <source>
        <dbReference type="RefSeq" id="XP_027201638.1"/>
    </source>
</evidence>
<reference evidence="3 4" key="1">
    <citation type="submission" date="2025-08" db="UniProtKB">
        <authorList>
            <consortium name="RefSeq"/>
        </authorList>
    </citation>
    <scope>IDENTIFICATION</scope>
    <source>
        <strain evidence="3 4">Airmid</strain>
    </source>
</reference>
<dbReference type="RefSeq" id="XP_027201639.1">
    <property type="nucleotide sequence ID" value="XM_027345838.1"/>
</dbReference>
<dbReference type="AlphaFoldDB" id="A0A6P6YAM0"/>
<evidence type="ECO:0000313" key="4">
    <source>
        <dbReference type="RefSeq" id="XP_027201639.1"/>
    </source>
</evidence>
<keyword evidence="2" id="KW-1185">Reference proteome</keyword>
<evidence type="ECO:0000256" key="1">
    <source>
        <dbReference type="SAM" id="MobiDB-lite"/>
    </source>
</evidence>
<feature type="region of interest" description="Disordered" evidence="1">
    <location>
        <begin position="234"/>
        <end position="258"/>
    </location>
</feature>
<feature type="compositionally biased region" description="Low complexity" evidence="1">
    <location>
        <begin position="118"/>
        <end position="141"/>
    </location>
</feature>
<dbReference type="OrthoDB" id="6620223at2759"/>
<feature type="compositionally biased region" description="Low complexity" evidence="1">
    <location>
        <begin position="99"/>
        <end position="111"/>
    </location>
</feature>